<dbReference type="Pfam" id="PF00664">
    <property type="entry name" value="ABC_membrane"/>
    <property type="match status" value="1"/>
</dbReference>
<sequence>MSFLSVLSVISAAVTILFINPLLGIVAIVLCLPLALSPIVSKKRVEYARNQLMHSTNDLNASASDLLHGFTDWKMYAADKFVNIRYHLSNERWIRDANRDAHVQKDIDAINDCLSHILHFGVWIVGGILILNSRMNVAQIVAFSSLAGSISVPLFYASGLYAQYNAGRETLKEVVSSFKSSLTQAIDTSEVHNHIVIDPHKKYLVIGKSGAGKSTLVKNLVHADSRYLENSLMFDSTIDSEDIRVGHVAQSGHIFNASIRDNIALFNPATTDEEILAACEKAQILH</sequence>
<reference evidence="8" key="1">
    <citation type="journal article" date="2019" name="Int. J. Syst. Evol. Microbiol.">
        <title>The Global Catalogue of Microorganisms (GCM) 10K type strain sequencing project: providing services to taxonomists for standard genome sequencing and annotation.</title>
        <authorList>
            <consortium name="The Broad Institute Genomics Platform"/>
            <consortium name="The Broad Institute Genome Sequencing Center for Infectious Disease"/>
            <person name="Wu L."/>
            <person name="Ma J."/>
        </authorList>
    </citation>
    <scope>NUCLEOTIDE SEQUENCE [LARGE SCALE GENOMIC DNA]</scope>
    <source>
        <strain evidence="8">CCM 8604</strain>
    </source>
</reference>
<keyword evidence="3 5" id="KW-1133">Transmembrane helix</keyword>
<dbReference type="PROSITE" id="PS50929">
    <property type="entry name" value="ABC_TM1F"/>
    <property type="match status" value="1"/>
</dbReference>
<protein>
    <submittedName>
        <fullName evidence="7">ABC transporter transmembrane domain-containing protein</fullName>
    </submittedName>
</protein>
<dbReference type="InterPro" id="IPR036640">
    <property type="entry name" value="ABC1_TM_sf"/>
</dbReference>
<comment type="subcellular location">
    <subcellularLocation>
        <location evidence="1">Cell membrane</location>
        <topology evidence="1">Multi-pass membrane protein</topology>
    </subcellularLocation>
</comment>
<dbReference type="Gene3D" id="1.20.1560.10">
    <property type="entry name" value="ABC transporter type 1, transmembrane domain"/>
    <property type="match status" value="1"/>
</dbReference>
<feature type="transmembrane region" description="Helical" evidence="5">
    <location>
        <begin position="6"/>
        <end position="36"/>
    </location>
</feature>
<dbReference type="PANTHER" id="PTHR24221">
    <property type="entry name" value="ATP-BINDING CASSETTE SUB-FAMILY B"/>
    <property type="match status" value="1"/>
</dbReference>
<evidence type="ECO:0000259" key="6">
    <source>
        <dbReference type="PROSITE" id="PS50929"/>
    </source>
</evidence>
<evidence type="ECO:0000256" key="2">
    <source>
        <dbReference type="ARBA" id="ARBA00022692"/>
    </source>
</evidence>
<evidence type="ECO:0000256" key="3">
    <source>
        <dbReference type="ARBA" id="ARBA00022989"/>
    </source>
</evidence>
<keyword evidence="8" id="KW-1185">Reference proteome</keyword>
<feature type="domain" description="ABC transmembrane type-1" evidence="6">
    <location>
        <begin position="3"/>
        <end position="166"/>
    </location>
</feature>
<dbReference type="Gene3D" id="3.40.50.300">
    <property type="entry name" value="P-loop containing nucleotide triphosphate hydrolases"/>
    <property type="match status" value="1"/>
</dbReference>
<accession>A0ABW2Y5W9</accession>
<dbReference type="Pfam" id="PF00005">
    <property type="entry name" value="ABC_tran"/>
    <property type="match status" value="1"/>
</dbReference>
<dbReference type="EMBL" id="JBHTHQ010000026">
    <property type="protein sequence ID" value="MFD0705667.1"/>
    <property type="molecule type" value="Genomic_DNA"/>
</dbReference>
<evidence type="ECO:0000313" key="7">
    <source>
        <dbReference type="EMBL" id="MFD0705667.1"/>
    </source>
</evidence>
<keyword evidence="4 5" id="KW-0472">Membrane</keyword>
<dbReference type="InterPro" id="IPR027417">
    <property type="entry name" value="P-loop_NTPase"/>
</dbReference>
<dbReference type="SUPFAM" id="SSF90123">
    <property type="entry name" value="ABC transporter transmembrane region"/>
    <property type="match status" value="1"/>
</dbReference>
<evidence type="ECO:0000256" key="1">
    <source>
        <dbReference type="ARBA" id="ARBA00004651"/>
    </source>
</evidence>
<feature type="transmembrane region" description="Helical" evidence="5">
    <location>
        <begin position="137"/>
        <end position="162"/>
    </location>
</feature>
<evidence type="ECO:0000256" key="4">
    <source>
        <dbReference type="ARBA" id="ARBA00023136"/>
    </source>
</evidence>
<dbReference type="Proteomes" id="UP001597036">
    <property type="component" value="Unassembled WGS sequence"/>
</dbReference>
<dbReference type="RefSeq" id="WP_377939439.1">
    <property type="nucleotide sequence ID" value="NZ_JBHTHQ010000026.1"/>
</dbReference>
<dbReference type="SUPFAM" id="SSF52540">
    <property type="entry name" value="P-loop containing nucleoside triphosphate hydrolases"/>
    <property type="match status" value="1"/>
</dbReference>
<keyword evidence="2 5" id="KW-0812">Transmembrane</keyword>
<evidence type="ECO:0000256" key="5">
    <source>
        <dbReference type="SAM" id="Phobius"/>
    </source>
</evidence>
<proteinExistence type="predicted"/>
<dbReference type="InterPro" id="IPR011527">
    <property type="entry name" value="ABC1_TM_dom"/>
</dbReference>
<gene>
    <name evidence="7" type="ORF">ACFQY8_07920</name>
</gene>
<organism evidence="7 8">
    <name type="scientific">Alloscardovia venturai</name>
    <dbReference type="NCBI Taxonomy" id="1769421"/>
    <lineage>
        <taxon>Bacteria</taxon>
        <taxon>Bacillati</taxon>
        <taxon>Actinomycetota</taxon>
        <taxon>Actinomycetes</taxon>
        <taxon>Bifidobacteriales</taxon>
        <taxon>Bifidobacteriaceae</taxon>
        <taxon>Alloscardovia</taxon>
    </lineage>
</organism>
<comment type="caution">
    <text evidence="7">The sequence shown here is derived from an EMBL/GenBank/DDBJ whole genome shotgun (WGS) entry which is preliminary data.</text>
</comment>
<feature type="transmembrane region" description="Helical" evidence="5">
    <location>
        <begin position="113"/>
        <end position="131"/>
    </location>
</feature>
<dbReference type="InterPro" id="IPR003439">
    <property type="entry name" value="ABC_transporter-like_ATP-bd"/>
</dbReference>
<dbReference type="PANTHER" id="PTHR24221:SF654">
    <property type="entry name" value="ATP-BINDING CASSETTE SUB-FAMILY B MEMBER 6"/>
    <property type="match status" value="1"/>
</dbReference>
<evidence type="ECO:0000313" key="8">
    <source>
        <dbReference type="Proteomes" id="UP001597036"/>
    </source>
</evidence>
<dbReference type="InterPro" id="IPR039421">
    <property type="entry name" value="Type_1_exporter"/>
</dbReference>
<name>A0ABW2Y5W9_9BIFI</name>